<gene>
    <name evidence="1" type="ORF">EOV40_009790</name>
</gene>
<evidence type="ECO:0000313" key="1">
    <source>
        <dbReference type="EMBL" id="QEE85968.1"/>
    </source>
</evidence>
<dbReference type="KEGG" id="aoy:EOV40_009790"/>
<reference evidence="1 2" key="1">
    <citation type="submission" date="2019-08" db="EMBL/GenBank/DDBJ databases">
        <title>Acetobacter oryzioeni sp. nov., isolated from Korean rice wine vinegar.</title>
        <authorList>
            <person name="Baek J.H."/>
            <person name="Kim K.H."/>
            <person name="Jeon C.O."/>
            <person name="Han D.M."/>
        </authorList>
    </citation>
    <scope>NUCLEOTIDE SEQUENCE [LARGE SCALE GENOMIC DNA]</scope>
    <source>
        <strain evidence="1 2">B6</strain>
    </source>
</reference>
<accession>A0A5B9GI40</accession>
<dbReference type="InterPro" id="IPR054496">
    <property type="entry name" value="E217_GP41"/>
</dbReference>
<evidence type="ECO:0000313" key="2">
    <source>
        <dbReference type="Proteomes" id="UP000287027"/>
    </source>
</evidence>
<protein>
    <submittedName>
        <fullName evidence="1">Uncharacterized protein</fullName>
    </submittedName>
</protein>
<proteinExistence type="predicted"/>
<name>A0A5B9GI40_9PROT</name>
<organism evidence="1 2">
    <name type="scientific">Acetobacter oryzoeni</name>
    <dbReference type="NCBI Taxonomy" id="2500548"/>
    <lineage>
        <taxon>Bacteria</taxon>
        <taxon>Pseudomonadati</taxon>
        <taxon>Pseudomonadota</taxon>
        <taxon>Alphaproteobacteria</taxon>
        <taxon>Acetobacterales</taxon>
        <taxon>Acetobacteraceae</taxon>
        <taxon>Acetobacter</taxon>
    </lineage>
</organism>
<keyword evidence="2" id="KW-1185">Reference proteome</keyword>
<dbReference type="EMBL" id="CP042808">
    <property type="protein sequence ID" value="QEE85968.1"/>
    <property type="molecule type" value="Genomic_DNA"/>
</dbReference>
<sequence length="317" mass="34020">MSDSEVVAVSKRPARSFTRKKIRVVFMLASGAFGPNGEDTITLDGYRVSATIENAEFPTAAIASVQISGLALDMMNRLSTARFDIVTSSPNQIQIYAGDDINGMPLVFQGGITVAFADYSNAPDVGFVAQAQSSLIGNATSCAPTVFRGTVRADVVLETIATKAGYAFVNRGCNDVLLNPNFPGSPGQQIALLMQKLPNIVVNISNNQLIIWPRDDPTPGNNVPYISKSTGLVGYPSYAEGGIAFRCLFNPLIVFNEFVEIESKYLPTGWANTFGNTSGNGSWLVMQVAHNISSETPGGPWFTDVMAQSVRGQFVRK</sequence>
<dbReference type="AlphaFoldDB" id="A0A5B9GI40"/>
<dbReference type="RefSeq" id="WP_088364703.1">
    <property type="nucleotide sequence ID" value="NZ_CP042808.1"/>
</dbReference>
<dbReference type="Proteomes" id="UP000287027">
    <property type="component" value="Chromosome"/>
</dbReference>
<dbReference type="Pfam" id="PF22759">
    <property type="entry name" value="E217_GP41"/>
    <property type="match status" value="1"/>
</dbReference>